<proteinExistence type="inferred from homology"/>
<dbReference type="Gene3D" id="1.25.40.850">
    <property type="match status" value="1"/>
</dbReference>
<keyword evidence="3" id="KW-1185">Reference proteome</keyword>
<accession>A0ABR4NSK1</accession>
<dbReference type="SUPFAM" id="SSF56815">
    <property type="entry name" value="Sec1/munc18-like (SM) proteins"/>
    <property type="match status" value="1"/>
</dbReference>
<reference evidence="2 3" key="1">
    <citation type="submission" date="2024-05" db="EMBL/GenBank/DDBJ databases">
        <title>Long read based assembly of the Candida bracarensis genome reveals expanded adhesin content.</title>
        <authorList>
            <person name="Marcet-Houben M."/>
            <person name="Ksiezopolska E."/>
            <person name="Gabaldon T."/>
        </authorList>
    </citation>
    <scope>NUCLEOTIDE SEQUENCE [LARGE SCALE GENOMIC DNA]</scope>
    <source>
        <strain evidence="2 3">CBM6</strain>
    </source>
</reference>
<dbReference type="InterPro" id="IPR043155">
    <property type="entry name" value="VPS33_dom3b"/>
</dbReference>
<dbReference type="PANTHER" id="PTHR11679">
    <property type="entry name" value="VESICLE PROTEIN SORTING-ASSOCIATED"/>
    <property type="match status" value="1"/>
</dbReference>
<dbReference type="InterPro" id="IPR036045">
    <property type="entry name" value="Sec1-like_sf"/>
</dbReference>
<evidence type="ECO:0000313" key="3">
    <source>
        <dbReference type="Proteomes" id="UP001623330"/>
    </source>
</evidence>
<dbReference type="Proteomes" id="UP001623330">
    <property type="component" value="Unassembled WGS sequence"/>
</dbReference>
<dbReference type="Gene3D" id="3.90.830.10">
    <property type="entry name" value="Syntaxin Binding Protein 1, Chain A, domain 2"/>
    <property type="match status" value="1"/>
</dbReference>
<name>A0ABR4NSK1_9SACH</name>
<comment type="caution">
    <text evidence="2">The sequence shown here is derived from an EMBL/GenBank/DDBJ whole genome shotgun (WGS) entry which is preliminary data.</text>
</comment>
<protein>
    <submittedName>
        <fullName evidence="2">Vacuolar protein sorting-associated protein 33</fullName>
    </submittedName>
</protein>
<evidence type="ECO:0000313" key="2">
    <source>
        <dbReference type="EMBL" id="KAL3231413.1"/>
    </source>
</evidence>
<sequence length="698" mass="79732">MSHNWNTRKLQRTVLGRFYESLNNITSNDTVLVVHTSILKYLNALVPFSELVKKTPVKKIILLDQQVISDVRNVMSSMPEMEFIFLIDLRSQLSLPQLLPRVLRDIKIPFVSILYTTWPTEISNHLTKEKDENNNSKVSGVNLPHLIESQLEFCPDIRLYSWEVYPIPTIDEDVLILDMLFDQDSNDNLFSPTMKSLENASRDILIDNLSNCLEGLININDTIVTNVVTIGREAQILGNVLKDRLDKHTDDKKEFIKEGLYGDKFSSGLETDLIILDRAADPITPLLTQLTYAGIIDDFYNNCTDVHIGSDHYKLDYDTDIFWDEMKFSNFGTIGPKLNQSAKDLQNKYDARHKAESLGEIKSFVDSLASLQERQAQLKTHTTISTKILSEVENNNNIQFNRIIEIEQDILADNLDYQSSFETILDLIYEGDLTFNAITRLLCLLSICKNGLKEKHYSIFKKELIDRFGIEVLFELERLTDIGTFITKTIFTKLKKQSSDNKRNHHGRNSCNDISKEYRNISKWFDTLPINENEPSSLERDGPKDADFAYGGLVPLSTRLIQSLYDRTILSRTYNVQQPFIKSRKPSIVKMEDLISQVFGSNSYIKQEIWVPEPKPSKNAPKSIKRQNDKSTSPDIVLIVFIGGVTIGEIATLKYLKSALKQKAVNKRFIVISDGIINGKRLIEDKGISTDNLNSKPI</sequence>
<dbReference type="EMBL" id="JBEVYD010000007">
    <property type="protein sequence ID" value="KAL3231413.1"/>
    <property type="molecule type" value="Genomic_DNA"/>
</dbReference>
<dbReference type="InterPro" id="IPR027482">
    <property type="entry name" value="Sec1-like_dom2"/>
</dbReference>
<evidence type="ECO:0000256" key="1">
    <source>
        <dbReference type="ARBA" id="ARBA00009884"/>
    </source>
</evidence>
<dbReference type="InterPro" id="IPR043127">
    <property type="entry name" value="Sec-1-like_dom3a"/>
</dbReference>
<dbReference type="Pfam" id="PF00995">
    <property type="entry name" value="Sec1"/>
    <property type="match status" value="1"/>
</dbReference>
<gene>
    <name evidence="2" type="ORF">RNJ44_00448</name>
</gene>
<dbReference type="InterPro" id="IPR001619">
    <property type="entry name" value="Sec1-like"/>
</dbReference>
<dbReference type="Gene3D" id="3.40.50.1910">
    <property type="match status" value="2"/>
</dbReference>
<comment type="similarity">
    <text evidence="1">Belongs to the STXBP/unc-18/SEC1 family.</text>
</comment>
<organism evidence="2 3">
    <name type="scientific">Nakaseomyces bracarensis</name>
    <dbReference type="NCBI Taxonomy" id="273131"/>
    <lineage>
        <taxon>Eukaryota</taxon>
        <taxon>Fungi</taxon>
        <taxon>Dikarya</taxon>
        <taxon>Ascomycota</taxon>
        <taxon>Saccharomycotina</taxon>
        <taxon>Saccharomycetes</taxon>
        <taxon>Saccharomycetales</taxon>
        <taxon>Saccharomycetaceae</taxon>
        <taxon>Nakaseomyces</taxon>
    </lineage>
</organism>